<gene>
    <name evidence="8" type="ORF">HAKA00212_LOCUS16936</name>
    <name evidence="9" type="ORF">HAKA00212_LOCUS16940</name>
</gene>
<evidence type="ECO:0000256" key="4">
    <source>
        <dbReference type="PROSITE-ProRule" id="PRU00228"/>
    </source>
</evidence>
<dbReference type="Gene3D" id="3.30.60.90">
    <property type="match status" value="1"/>
</dbReference>
<proteinExistence type="predicted"/>
<feature type="domain" description="PB1" evidence="7">
    <location>
        <begin position="4"/>
        <end position="86"/>
    </location>
</feature>
<dbReference type="AlphaFoldDB" id="A0A6V1SVR0"/>
<organism evidence="8">
    <name type="scientific">Heterosigma akashiwo</name>
    <name type="common">Chromophytic alga</name>
    <name type="synonym">Heterosigma carterae</name>
    <dbReference type="NCBI Taxonomy" id="2829"/>
    <lineage>
        <taxon>Eukaryota</taxon>
        <taxon>Sar</taxon>
        <taxon>Stramenopiles</taxon>
        <taxon>Ochrophyta</taxon>
        <taxon>Raphidophyceae</taxon>
        <taxon>Chattonellales</taxon>
        <taxon>Chattonellaceae</taxon>
        <taxon>Heterosigma</taxon>
    </lineage>
</organism>
<evidence type="ECO:0000256" key="1">
    <source>
        <dbReference type="ARBA" id="ARBA00022723"/>
    </source>
</evidence>
<sequence>MNAVKVLKVAYEGEIFRTRQVPNSFQSLLELCGDCFKSLPPREFSMVYRDDEDDDITMSSDEDLNEALRVCEDQARTTLRVEIKRTSGSGPRAAPTQTNPRCRVALLALLSSLAAASLSATEQQRGEQETEPSNRPRQNETAHPGIICDHCDQPVVGVRYKCAVRQDFDLCSKCEAKDQSDYPYLKICHPSQAPAALMTILKPDEGQCISAESLGWMESLMKTTIQACQGLEKKAGCSISQKECDHCAMCMQEKEIVQYGLCAPCVLGSHHVLRYECDRCHGTQEIPHPMWTYQRTPEEYGGATWACHQGCADYTYWRIVADDVKLIPSGMAPEIWGLSSSTPANEPIEECKEVEEELSRMLELDQEEDAEENQEEEGRPPLPSNASAVPAATKPAAAAIILNASHAPAAAPDGSFDMMPPEPVQQEGGTDWAPELQQLATMGFYDLDELLPLLQKHATNIADQPLPRDATLARVLAELLG</sequence>
<dbReference type="PROSITE" id="PS51745">
    <property type="entry name" value="PB1"/>
    <property type="match status" value="1"/>
</dbReference>
<dbReference type="SUPFAM" id="SSF57850">
    <property type="entry name" value="RING/U-box"/>
    <property type="match status" value="1"/>
</dbReference>
<dbReference type="EMBL" id="HBIU01036883">
    <property type="protein sequence ID" value="CAE0638156.1"/>
    <property type="molecule type" value="Transcribed_RNA"/>
</dbReference>
<evidence type="ECO:0008006" key="10">
    <source>
        <dbReference type="Google" id="ProtNLM"/>
    </source>
</evidence>
<accession>A0A6V1SVR0</accession>
<feature type="compositionally biased region" description="Basic and acidic residues" evidence="5">
    <location>
        <begin position="124"/>
        <end position="140"/>
    </location>
</feature>
<dbReference type="SUPFAM" id="SSF54277">
    <property type="entry name" value="CAD &amp; PB1 domains"/>
    <property type="match status" value="1"/>
</dbReference>
<evidence type="ECO:0000259" key="6">
    <source>
        <dbReference type="PROSITE" id="PS50135"/>
    </source>
</evidence>
<evidence type="ECO:0000256" key="3">
    <source>
        <dbReference type="ARBA" id="ARBA00022833"/>
    </source>
</evidence>
<feature type="compositionally biased region" description="Acidic residues" evidence="5">
    <location>
        <begin position="365"/>
        <end position="375"/>
    </location>
</feature>
<dbReference type="Gene3D" id="3.10.20.90">
    <property type="entry name" value="Phosphatidylinositol 3-kinase Catalytic Subunit, Chain A, domain 1"/>
    <property type="match status" value="1"/>
</dbReference>
<dbReference type="CDD" id="cd02340">
    <property type="entry name" value="ZZ_NBR1_like"/>
    <property type="match status" value="1"/>
</dbReference>
<dbReference type="PROSITE" id="PS50135">
    <property type="entry name" value="ZF_ZZ_2"/>
    <property type="match status" value="1"/>
</dbReference>
<dbReference type="Pfam" id="PF00569">
    <property type="entry name" value="ZZ"/>
    <property type="match status" value="1"/>
</dbReference>
<dbReference type="InterPro" id="IPR000433">
    <property type="entry name" value="Znf_ZZ"/>
</dbReference>
<evidence type="ECO:0000313" key="8">
    <source>
        <dbReference type="EMBL" id="CAE0638156.1"/>
    </source>
</evidence>
<feature type="domain" description="ZZ-type" evidence="6">
    <location>
        <begin position="143"/>
        <end position="192"/>
    </location>
</feature>
<evidence type="ECO:0000256" key="2">
    <source>
        <dbReference type="ARBA" id="ARBA00022771"/>
    </source>
</evidence>
<dbReference type="PANTHER" id="PTHR15090">
    <property type="entry name" value="SEQUESTOSOME 1-RELATED"/>
    <property type="match status" value="1"/>
</dbReference>
<dbReference type="Pfam" id="PF00564">
    <property type="entry name" value="PB1"/>
    <property type="match status" value="1"/>
</dbReference>
<dbReference type="EMBL" id="HBIU01036887">
    <property type="protein sequence ID" value="CAE0638160.1"/>
    <property type="molecule type" value="Transcribed_RNA"/>
</dbReference>
<keyword evidence="2 4" id="KW-0863">Zinc-finger</keyword>
<reference evidence="8" key="1">
    <citation type="submission" date="2021-01" db="EMBL/GenBank/DDBJ databases">
        <authorList>
            <person name="Corre E."/>
            <person name="Pelletier E."/>
            <person name="Niang G."/>
            <person name="Scheremetjew M."/>
            <person name="Finn R."/>
            <person name="Kale V."/>
            <person name="Holt S."/>
            <person name="Cochrane G."/>
            <person name="Meng A."/>
            <person name="Brown T."/>
            <person name="Cohen L."/>
        </authorList>
    </citation>
    <scope>NUCLEOTIDE SEQUENCE</scope>
    <source>
        <strain evidence="8">CCMP3107</strain>
    </source>
</reference>
<dbReference type="InterPro" id="IPR043145">
    <property type="entry name" value="Znf_ZZ_sf"/>
</dbReference>
<name>A0A6V1SVR0_HETAK</name>
<evidence type="ECO:0000313" key="9">
    <source>
        <dbReference type="EMBL" id="CAE0638160.1"/>
    </source>
</evidence>
<evidence type="ECO:0000259" key="7">
    <source>
        <dbReference type="PROSITE" id="PS51745"/>
    </source>
</evidence>
<dbReference type="InterPro" id="IPR053793">
    <property type="entry name" value="PB1-like"/>
</dbReference>
<dbReference type="SMART" id="SM00291">
    <property type="entry name" value="ZnF_ZZ"/>
    <property type="match status" value="1"/>
</dbReference>
<dbReference type="InterPro" id="IPR000270">
    <property type="entry name" value="PB1_dom"/>
</dbReference>
<dbReference type="CDD" id="cd05992">
    <property type="entry name" value="PB1"/>
    <property type="match status" value="1"/>
</dbReference>
<keyword evidence="3" id="KW-0862">Zinc</keyword>
<dbReference type="GO" id="GO:0008270">
    <property type="term" value="F:zinc ion binding"/>
    <property type="evidence" value="ECO:0007669"/>
    <property type="project" value="UniProtKB-KW"/>
</dbReference>
<keyword evidence="1" id="KW-0479">Metal-binding</keyword>
<evidence type="ECO:0000256" key="5">
    <source>
        <dbReference type="SAM" id="MobiDB-lite"/>
    </source>
</evidence>
<feature type="region of interest" description="Disordered" evidence="5">
    <location>
        <begin position="118"/>
        <end position="143"/>
    </location>
</feature>
<dbReference type="InterPro" id="IPR052260">
    <property type="entry name" value="Autophagy_Rcpt_SigReg"/>
</dbReference>
<feature type="region of interest" description="Disordered" evidence="5">
    <location>
        <begin position="365"/>
        <end position="390"/>
    </location>
</feature>
<protein>
    <recommendedName>
        <fullName evidence="10">ZZ-type domain-containing protein</fullName>
    </recommendedName>
</protein>